<dbReference type="SUPFAM" id="SSF51197">
    <property type="entry name" value="Clavaminate synthase-like"/>
    <property type="match status" value="1"/>
</dbReference>
<dbReference type="InterPro" id="IPR027443">
    <property type="entry name" value="IPNS-like_sf"/>
</dbReference>
<dbReference type="Proteomes" id="UP001140076">
    <property type="component" value="Unassembled WGS sequence"/>
</dbReference>
<proteinExistence type="predicted"/>
<comment type="caution">
    <text evidence="2">The sequence shown here is derived from an EMBL/GenBank/DDBJ whole genome shotgun (WGS) entry which is preliminary data.</text>
</comment>
<dbReference type="EMBL" id="JAJAQC010000038">
    <property type="protein sequence ID" value="MDA0566572.1"/>
    <property type="molecule type" value="Genomic_DNA"/>
</dbReference>
<evidence type="ECO:0000259" key="1">
    <source>
        <dbReference type="Pfam" id="PF14226"/>
    </source>
</evidence>
<sequence>MGESTTAVEVPLIDISGWDSGPHAQARIAARVGAAAADPGFMRVVGHGIPGQIHDGVREAIDLFFDRPPAGKLRYAPPEPDSERGYRAPAVPGAAESFHLGTQARDFPDRALPAAVYPANIWPVGLPKFQPQVMAWFDAAQRLARRLTRIFAVALDVPEGFFEPYTGHPIDVLRLEHRPPAPAGAPVAGDGCAAPVGVAGVPLAAAGTAPAEGGSAGHTEPGLLRVVWAEGAPLQFADDLGRWHDVAPWPDALVVHVGDLLARWTNDRWQAPPFRAALPPAPAGGGGQRWRAAALSHGADFDALVTTLPTCVGPDRPDYYEPVTVARHLAVRLGGRWQRLITGAYGGRDFRQG</sequence>
<name>A0A9X3NMP8_9ACTN</name>
<feature type="domain" description="Non-haem dioxygenase N-terminal" evidence="1">
    <location>
        <begin position="10"/>
        <end position="123"/>
    </location>
</feature>
<protein>
    <recommendedName>
        <fullName evidence="1">Non-haem dioxygenase N-terminal domain-containing protein</fullName>
    </recommendedName>
</protein>
<accession>A0A9X3NMP8</accession>
<dbReference type="Pfam" id="PF14226">
    <property type="entry name" value="DIOX_N"/>
    <property type="match status" value="1"/>
</dbReference>
<evidence type="ECO:0000313" key="2">
    <source>
        <dbReference type="EMBL" id="MDA0566572.1"/>
    </source>
</evidence>
<dbReference type="PANTHER" id="PTHR47990">
    <property type="entry name" value="2-OXOGLUTARATE (2OG) AND FE(II)-DEPENDENT OXYGENASE SUPERFAMILY PROTEIN-RELATED"/>
    <property type="match status" value="1"/>
</dbReference>
<evidence type="ECO:0000313" key="3">
    <source>
        <dbReference type="Proteomes" id="UP001140076"/>
    </source>
</evidence>
<dbReference type="InterPro" id="IPR050231">
    <property type="entry name" value="Iron_ascorbate_oxido_reductase"/>
</dbReference>
<dbReference type="Gene3D" id="2.60.120.330">
    <property type="entry name" value="B-lactam Antibiotic, Isopenicillin N Synthase, Chain"/>
    <property type="match status" value="1"/>
</dbReference>
<reference evidence="2" key="1">
    <citation type="submission" date="2021-10" db="EMBL/GenBank/DDBJ databases">
        <title>Streptomonospora sp. nov., isolated from mangrove soil.</title>
        <authorList>
            <person name="Chen X."/>
            <person name="Ge X."/>
            <person name="Liu W."/>
        </authorList>
    </citation>
    <scope>NUCLEOTIDE SEQUENCE</scope>
    <source>
        <strain evidence="2">S1-112</strain>
    </source>
</reference>
<organism evidence="2 3">
    <name type="scientific">Streptomonospora mangrovi</name>
    <dbReference type="NCBI Taxonomy" id="2883123"/>
    <lineage>
        <taxon>Bacteria</taxon>
        <taxon>Bacillati</taxon>
        <taxon>Actinomycetota</taxon>
        <taxon>Actinomycetes</taxon>
        <taxon>Streptosporangiales</taxon>
        <taxon>Nocardiopsidaceae</taxon>
        <taxon>Streptomonospora</taxon>
    </lineage>
</organism>
<gene>
    <name evidence="2" type="ORF">LG943_19980</name>
</gene>
<dbReference type="RefSeq" id="WP_270073830.1">
    <property type="nucleotide sequence ID" value="NZ_JAJAQC010000038.1"/>
</dbReference>
<keyword evidence="3" id="KW-1185">Reference proteome</keyword>
<dbReference type="InterPro" id="IPR026992">
    <property type="entry name" value="DIOX_N"/>
</dbReference>
<dbReference type="AlphaFoldDB" id="A0A9X3NMP8"/>